<sequence>RPEDDKRRGIEDNEGSLKMGQYYLVFPKFPLPCDYVRIVLRHDLTEVAYWICDEWAEDPVEVMGAIIGALCEGVRGTRR</sequence>
<feature type="non-terminal residue" evidence="1">
    <location>
        <position position="1"/>
    </location>
</feature>
<proteinExistence type="predicted"/>
<comment type="caution">
    <text evidence="1">The sequence shown here is derived from an EMBL/GenBank/DDBJ whole genome shotgun (WGS) entry which is preliminary data.</text>
</comment>
<reference evidence="1" key="1">
    <citation type="journal article" date="2015" name="Nature">
        <title>Complex archaea that bridge the gap between prokaryotes and eukaryotes.</title>
        <authorList>
            <person name="Spang A."/>
            <person name="Saw J.H."/>
            <person name="Jorgensen S.L."/>
            <person name="Zaremba-Niedzwiedzka K."/>
            <person name="Martijn J."/>
            <person name="Lind A.E."/>
            <person name="van Eijk R."/>
            <person name="Schleper C."/>
            <person name="Guy L."/>
            <person name="Ettema T.J."/>
        </authorList>
    </citation>
    <scope>NUCLEOTIDE SEQUENCE</scope>
</reference>
<name>A0A0F8XJ39_9ZZZZ</name>
<organism evidence="1">
    <name type="scientific">marine sediment metagenome</name>
    <dbReference type="NCBI Taxonomy" id="412755"/>
    <lineage>
        <taxon>unclassified sequences</taxon>
        <taxon>metagenomes</taxon>
        <taxon>ecological metagenomes</taxon>
    </lineage>
</organism>
<accession>A0A0F8XJ39</accession>
<dbReference type="EMBL" id="LAZR01058920">
    <property type="protein sequence ID" value="KKK68893.1"/>
    <property type="molecule type" value="Genomic_DNA"/>
</dbReference>
<evidence type="ECO:0000313" key="1">
    <source>
        <dbReference type="EMBL" id="KKK68893.1"/>
    </source>
</evidence>
<protein>
    <submittedName>
        <fullName evidence="1">Uncharacterized protein</fullName>
    </submittedName>
</protein>
<gene>
    <name evidence="1" type="ORF">LCGC14_2939480</name>
</gene>
<dbReference type="AlphaFoldDB" id="A0A0F8XJ39"/>